<evidence type="ECO:0000259" key="1">
    <source>
        <dbReference type="Pfam" id="PF03067"/>
    </source>
</evidence>
<protein>
    <recommendedName>
        <fullName evidence="1">Chitin-binding type-4 domain-containing protein</fullName>
    </recommendedName>
</protein>
<comment type="caution">
    <text evidence="2">The sequence shown here is derived from an EMBL/GenBank/DDBJ whole genome shotgun (WGS) entry which is preliminary data.</text>
</comment>
<keyword evidence="3" id="KW-1185">Reference proteome</keyword>
<accession>A0A8J2P9G2</accession>
<proteinExistence type="predicted"/>
<name>A0A8J2P9G2_9HEXA</name>
<feature type="domain" description="Chitin-binding type-4" evidence="1">
    <location>
        <begin position="1"/>
        <end position="193"/>
    </location>
</feature>
<reference evidence="2" key="1">
    <citation type="submission" date="2021-06" db="EMBL/GenBank/DDBJ databases">
        <authorList>
            <person name="Hodson N. C."/>
            <person name="Mongue J. A."/>
            <person name="Jaron S. K."/>
        </authorList>
    </citation>
    <scope>NUCLEOTIDE SEQUENCE</scope>
</reference>
<dbReference type="EMBL" id="CAJVCH010165075">
    <property type="protein sequence ID" value="CAG7728556.1"/>
    <property type="molecule type" value="Genomic_DNA"/>
</dbReference>
<sequence length="196" mass="22301">MEPPNRSSIWRFPEFASYNPPSNYNDNELFCGGYSVQYEQNKGRCGICGDPWNEPEPRDNEDGGKFGRGIIVANYKSGQIFPFSVELTRSHLGRFRLRLCARNNPSERVTQGCFDKNKLMLMDDRGKKLGIRYPVQERTGFYNGSAFLPENVKCSHCVIQWQYKAGNTWGHCKNGTFKTGCGHQETFRGCSDVSIS</sequence>
<gene>
    <name evidence="2" type="ORF">AFUS01_LOCUS17325</name>
</gene>
<dbReference type="Proteomes" id="UP000708208">
    <property type="component" value="Unassembled WGS sequence"/>
</dbReference>
<dbReference type="OrthoDB" id="64893at2759"/>
<dbReference type="Pfam" id="PF03067">
    <property type="entry name" value="LPMO_10"/>
    <property type="match status" value="1"/>
</dbReference>
<evidence type="ECO:0000313" key="3">
    <source>
        <dbReference type="Proteomes" id="UP000708208"/>
    </source>
</evidence>
<organism evidence="2 3">
    <name type="scientific">Allacma fusca</name>
    <dbReference type="NCBI Taxonomy" id="39272"/>
    <lineage>
        <taxon>Eukaryota</taxon>
        <taxon>Metazoa</taxon>
        <taxon>Ecdysozoa</taxon>
        <taxon>Arthropoda</taxon>
        <taxon>Hexapoda</taxon>
        <taxon>Collembola</taxon>
        <taxon>Symphypleona</taxon>
        <taxon>Sminthuridae</taxon>
        <taxon>Allacma</taxon>
    </lineage>
</organism>
<dbReference type="AlphaFoldDB" id="A0A8J2P9G2"/>
<evidence type="ECO:0000313" key="2">
    <source>
        <dbReference type="EMBL" id="CAG7728556.1"/>
    </source>
</evidence>
<dbReference type="InterPro" id="IPR004302">
    <property type="entry name" value="Cellulose/chitin-bd_N"/>
</dbReference>